<organism evidence="1 2">
    <name type="scientific">Labilithrix luteola</name>
    <dbReference type="NCBI Taxonomy" id="1391654"/>
    <lineage>
        <taxon>Bacteria</taxon>
        <taxon>Pseudomonadati</taxon>
        <taxon>Myxococcota</taxon>
        <taxon>Polyangia</taxon>
        <taxon>Polyangiales</taxon>
        <taxon>Labilitrichaceae</taxon>
        <taxon>Labilithrix</taxon>
    </lineage>
</organism>
<dbReference type="AlphaFoldDB" id="A0A0K1PPV1"/>
<accession>A0A0K1PPV1</accession>
<evidence type="ECO:0000313" key="1">
    <source>
        <dbReference type="EMBL" id="AKU95553.1"/>
    </source>
</evidence>
<keyword evidence="2" id="KW-1185">Reference proteome</keyword>
<dbReference type="EMBL" id="CP012333">
    <property type="protein sequence ID" value="AKU95553.1"/>
    <property type="molecule type" value="Genomic_DNA"/>
</dbReference>
<name>A0A0K1PPV1_9BACT</name>
<dbReference type="KEGG" id="llu:AKJ09_02217"/>
<protein>
    <recommendedName>
        <fullName evidence="3">Peptidase S1 domain-containing protein</fullName>
    </recommendedName>
</protein>
<sequence>MMLGTTSMACSNADDSANSSASAVESQADGRLSAIANVNDGFSRSGCALALIEPQLAITSAECARASIEADEVDPENGNRYYVEFQYGAPDYILGRGIQHPLYKPSPASEIPNEHNIALVALTKRVPNIAPLGLGAFSRAASMVVAEYDISGPASSVTAEKKIGSVAVTSVDSQLVATTLSSCSYGSPLLVGNTVVGITPCWDEGKATFVRLDAESQFIAAAKSCIADKAPNKCTAAKMGIAPVDYLVGIYKNEHRVTEHAVDVRRDPLIPGAADPRESFRELSLDESGTFTASLHQPQSGAEGDLGYLDVKGTWKRQGDGRFTLTYSALNAARTMTTWHDTFVVKPTVVANLFEMAYVDPATDQSTGSFQISKY</sequence>
<evidence type="ECO:0008006" key="3">
    <source>
        <dbReference type="Google" id="ProtNLM"/>
    </source>
</evidence>
<gene>
    <name evidence="1" type="ORF">AKJ09_02217</name>
</gene>
<dbReference type="Proteomes" id="UP000064967">
    <property type="component" value="Chromosome"/>
</dbReference>
<dbReference type="SUPFAM" id="SSF50494">
    <property type="entry name" value="Trypsin-like serine proteases"/>
    <property type="match status" value="1"/>
</dbReference>
<dbReference type="InterPro" id="IPR009003">
    <property type="entry name" value="Peptidase_S1_PA"/>
</dbReference>
<evidence type="ECO:0000313" key="2">
    <source>
        <dbReference type="Proteomes" id="UP000064967"/>
    </source>
</evidence>
<proteinExistence type="predicted"/>
<reference evidence="1 2" key="1">
    <citation type="submission" date="2015-08" db="EMBL/GenBank/DDBJ databases">
        <authorList>
            <person name="Babu N.S."/>
            <person name="Beckwith C.J."/>
            <person name="Beseler K.G."/>
            <person name="Brison A."/>
            <person name="Carone J.V."/>
            <person name="Caskin T.P."/>
            <person name="Diamond M."/>
            <person name="Durham M.E."/>
            <person name="Foxe J.M."/>
            <person name="Go M."/>
            <person name="Henderson B.A."/>
            <person name="Jones I.B."/>
            <person name="McGettigan J.A."/>
            <person name="Micheletti S.J."/>
            <person name="Nasrallah M.E."/>
            <person name="Ortiz D."/>
            <person name="Piller C.R."/>
            <person name="Privatt S.R."/>
            <person name="Schneider S.L."/>
            <person name="Sharp S."/>
            <person name="Smith T.C."/>
            <person name="Stanton J.D."/>
            <person name="Ullery H.E."/>
            <person name="Wilson R.J."/>
            <person name="Serrano M.G."/>
            <person name="Buck G."/>
            <person name="Lee V."/>
            <person name="Wang Y."/>
            <person name="Carvalho R."/>
            <person name="Voegtly L."/>
            <person name="Shi R."/>
            <person name="Duckworth R."/>
            <person name="Johnson A."/>
            <person name="Loviza R."/>
            <person name="Walstead R."/>
            <person name="Shah Z."/>
            <person name="Kiflezghi M."/>
            <person name="Wade K."/>
            <person name="Ball S.L."/>
            <person name="Bradley K.W."/>
            <person name="Asai D.J."/>
            <person name="Bowman C.A."/>
            <person name="Russell D.A."/>
            <person name="Pope W.H."/>
            <person name="Jacobs-Sera D."/>
            <person name="Hendrix R.W."/>
            <person name="Hatfull G.F."/>
        </authorList>
    </citation>
    <scope>NUCLEOTIDE SEQUENCE [LARGE SCALE GENOMIC DNA]</scope>
    <source>
        <strain evidence="1 2">DSM 27648</strain>
    </source>
</reference>